<evidence type="ECO:0000313" key="2">
    <source>
        <dbReference type="EMBL" id="KAA6382210.1"/>
    </source>
</evidence>
<accession>A0A5J4VI79</accession>
<dbReference type="AlphaFoldDB" id="A0A5J4VI79"/>
<comment type="caution">
    <text evidence="2">The sequence shown here is derived from an EMBL/GenBank/DDBJ whole genome shotgun (WGS) entry which is preliminary data.</text>
</comment>
<reference evidence="2 3" key="1">
    <citation type="submission" date="2019-03" db="EMBL/GenBank/DDBJ databases">
        <title>Single cell metagenomics reveals metabolic interactions within the superorganism composed of flagellate Streblomastix strix and complex community of Bacteroidetes bacteria on its surface.</title>
        <authorList>
            <person name="Treitli S.C."/>
            <person name="Kolisko M."/>
            <person name="Husnik F."/>
            <person name="Keeling P."/>
            <person name="Hampl V."/>
        </authorList>
    </citation>
    <scope>NUCLEOTIDE SEQUENCE [LARGE SCALE GENOMIC DNA]</scope>
    <source>
        <strain evidence="2">ST1C</strain>
    </source>
</reference>
<name>A0A5J4VI79_9EUKA</name>
<gene>
    <name evidence="2" type="ORF">EZS28_022261</name>
</gene>
<evidence type="ECO:0000256" key="1">
    <source>
        <dbReference type="SAM" id="MobiDB-lite"/>
    </source>
</evidence>
<organism evidence="2 3">
    <name type="scientific">Streblomastix strix</name>
    <dbReference type="NCBI Taxonomy" id="222440"/>
    <lineage>
        <taxon>Eukaryota</taxon>
        <taxon>Metamonada</taxon>
        <taxon>Preaxostyla</taxon>
        <taxon>Oxymonadida</taxon>
        <taxon>Streblomastigidae</taxon>
        <taxon>Streblomastix</taxon>
    </lineage>
</organism>
<proteinExistence type="predicted"/>
<dbReference type="Proteomes" id="UP000324800">
    <property type="component" value="Unassembled WGS sequence"/>
</dbReference>
<protein>
    <submittedName>
        <fullName evidence="2">Uncharacterized protein</fullName>
    </submittedName>
</protein>
<evidence type="ECO:0000313" key="3">
    <source>
        <dbReference type="Proteomes" id="UP000324800"/>
    </source>
</evidence>
<feature type="region of interest" description="Disordered" evidence="1">
    <location>
        <begin position="28"/>
        <end position="50"/>
    </location>
</feature>
<sequence>MLSRFIFHKMQKGKEANDNELLTHKYKRRRLEMNDDFEQNSDEASGDDIAETVDIETKRKYPQRIKDKKNLDS</sequence>
<feature type="compositionally biased region" description="Acidic residues" evidence="1">
    <location>
        <begin position="34"/>
        <end position="50"/>
    </location>
</feature>
<dbReference type="EMBL" id="SNRW01006907">
    <property type="protein sequence ID" value="KAA6382210.1"/>
    <property type="molecule type" value="Genomic_DNA"/>
</dbReference>